<reference evidence="1" key="2">
    <citation type="journal article" date="2015" name="Data Brief">
        <title>Shoot transcriptome of the giant reed, Arundo donax.</title>
        <authorList>
            <person name="Barrero R.A."/>
            <person name="Guerrero F.D."/>
            <person name="Moolhuijzen P."/>
            <person name="Goolsby J.A."/>
            <person name="Tidwell J."/>
            <person name="Bellgard S.E."/>
            <person name="Bellgard M.I."/>
        </authorList>
    </citation>
    <scope>NUCLEOTIDE SEQUENCE</scope>
    <source>
        <tissue evidence="1">Shoot tissue taken approximately 20 cm above the soil surface</tissue>
    </source>
</reference>
<dbReference type="EMBL" id="GBRH01236256">
    <property type="protein sequence ID" value="JAD61639.1"/>
    <property type="molecule type" value="Transcribed_RNA"/>
</dbReference>
<organism evidence="1">
    <name type="scientific">Arundo donax</name>
    <name type="common">Giant reed</name>
    <name type="synonym">Donax arundinaceus</name>
    <dbReference type="NCBI Taxonomy" id="35708"/>
    <lineage>
        <taxon>Eukaryota</taxon>
        <taxon>Viridiplantae</taxon>
        <taxon>Streptophyta</taxon>
        <taxon>Embryophyta</taxon>
        <taxon>Tracheophyta</taxon>
        <taxon>Spermatophyta</taxon>
        <taxon>Magnoliopsida</taxon>
        <taxon>Liliopsida</taxon>
        <taxon>Poales</taxon>
        <taxon>Poaceae</taxon>
        <taxon>PACMAD clade</taxon>
        <taxon>Arundinoideae</taxon>
        <taxon>Arundineae</taxon>
        <taxon>Arundo</taxon>
    </lineage>
</organism>
<proteinExistence type="predicted"/>
<evidence type="ECO:0000313" key="1">
    <source>
        <dbReference type="EMBL" id="JAD61639.1"/>
    </source>
</evidence>
<protein>
    <submittedName>
        <fullName evidence="1">Uncharacterized protein</fullName>
    </submittedName>
</protein>
<dbReference type="AlphaFoldDB" id="A0A0A9Q7G0"/>
<reference evidence="1" key="1">
    <citation type="submission" date="2014-09" db="EMBL/GenBank/DDBJ databases">
        <authorList>
            <person name="Magalhaes I.L.F."/>
            <person name="Oliveira U."/>
            <person name="Santos F.R."/>
            <person name="Vidigal T.H.D.A."/>
            <person name="Brescovit A.D."/>
            <person name="Santos A.J."/>
        </authorList>
    </citation>
    <scope>NUCLEOTIDE SEQUENCE</scope>
    <source>
        <tissue evidence="1">Shoot tissue taken approximately 20 cm above the soil surface</tissue>
    </source>
</reference>
<accession>A0A0A9Q7G0</accession>
<sequence length="60" mass="7282">MTTLNNYIPKKTLNNYWKVECAHSRTTSKRERRSCNALIVRCHHWFAFGIFNKFTYVKKK</sequence>
<name>A0A0A9Q7G0_ARUDO</name>